<accession>A0A371XBW7</accession>
<dbReference type="PANTHER" id="PTHR44688">
    <property type="entry name" value="DNA-BINDING TRANSCRIPTIONAL ACTIVATOR DEVR_DOSR"/>
    <property type="match status" value="1"/>
</dbReference>
<dbReference type="EMBL" id="QURN01000012">
    <property type="protein sequence ID" value="RFC66712.1"/>
    <property type="molecule type" value="Genomic_DNA"/>
</dbReference>
<keyword evidence="3" id="KW-0804">Transcription</keyword>
<organism evidence="5 6">
    <name type="scientific">Mesorhizobium denitrificans</name>
    <dbReference type="NCBI Taxonomy" id="2294114"/>
    <lineage>
        <taxon>Bacteria</taxon>
        <taxon>Pseudomonadati</taxon>
        <taxon>Pseudomonadota</taxon>
        <taxon>Alphaproteobacteria</taxon>
        <taxon>Hyphomicrobiales</taxon>
        <taxon>Phyllobacteriaceae</taxon>
        <taxon>Mesorhizobium</taxon>
    </lineage>
</organism>
<dbReference type="CDD" id="cd06170">
    <property type="entry name" value="LuxR_C_like"/>
    <property type="match status" value="1"/>
</dbReference>
<evidence type="ECO:0000256" key="2">
    <source>
        <dbReference type="ARBA" id="ARBA00023125"/>
    </source>
</evidence>
<dbReference type="InterPro" id="IPR036388">
    <property type="entry name" value="WH-like_DNA-bd_sf"/>
</dbReference>
<dbReference type="Pfam" id="PF00196">
    <property type="entry name" value="GerE"/>
    <property type="match status" value="1"/>
</dbReference>
<keyword evidence="6" id="KW-1185">Reference proteome</keyword>
<evidence type="ECO:0000256" key="1">
    <source>
        <dbReference type="ARBA" id="ARBA00023015"/>
    </source>
</evidence>
<comment type="caution">
    <text evidence="5">The sequence shown here is derived from an EMBL/GenBank/DDBJ whole genome shotgun (WGS) entry which is preliminary data.</text>
</comment>
<dbReference type="PROSITE" id="PS50043">
    <property type="entry name" value="HTH_LUXR_2"/>
    <property type="match status" value="1"/>
</dbReference>
<dbReference type="AlphaFoldDB" id="A0A371XBW7"/>
<evidence type="ECO:0000313" key="5">
    <source>
        <dbReference type="EMBL" id="RFC66712.1"/>
    </source>
</evidence>
<dbReference type="SMART" id="SM00421">
    <property type="entry name" value="HTH_LUXR"/>
    <property type="match status" value="1"/>
</dbReference>
<evidence type="ECO:0000256" key="3">
    <source>
        <dbReference type="ARBA" id="ARBA00023163"/>
    </source>
</evidence>
<dbReference type="PANTHER" id="PTHR44688:SF16">
    <property type="entry name" value="DNA-BINDING TRANSCRIPTIONAL ACTIVATOR DEVR_DOSR"/>
    <property type="match status" value="1"/>
</dbReference>
<reference evidence="6" key="1">
    <citation type="submission" date="2018-08" db="EMBL/GenBank/DDBJ databases">
        <authorList>
            <person name="Im W.T."/>
        </authorList>
    </citation>
    <scope>NUCLEOTIDE SEQUENCE [LARGE SCALE GENOMIC DNA]</scope>
    <source>
        <strain evidence="6">LA-28</strain>
    </source>
</reference>
<dbReference type="SUPFAM" id="SSF46894">
    <property type="entry name" value="C-terminal effector domain of the bipartite response regulators"/>
    <property type="match status" value="1"/>
</dbReference>
<dbReference type="PRINTS" id="PR00038">
    <property type="entry name" value="HTHLUXR"/>
</dbReference>
<name>A0A371XBW7_9HYPH</name>
<proteinExistence type="predicted"/>
<protein>
    <submittedName>
        <fullName evidence="5">DNA-binding response regulator</fullName>
    </submittedName>
</protein>
<keyword evidence="2 5" id="KW-0238">DNA-binding</keyword>
<keyword evidence="1" id="KW-0805">Transcription regulation</keyword>
<dbReference type="GO" id="GO:0006355">
    <property type="term" value="P:regulation of DNA-templated transcription"/>
    <property type="evidence" value="ECO:0007669"/>
    <property type="project" value="InterPro"/>
</dbReference>
<gene>
    <name evidence="5" type="ORF">DY251_15290</name>
</gene>
<dbReference type="InterPro" id="IPR016032">
    <property type="entry name" value="Sig_transdc_resp-reg_C-effctor"/>
</dbReference>
<dbReference type="GO" id="GO:0003677">
    <property type="term" value="F:DNA binding"/>
    <property type="evidence" value="ECO:0007669"/>
    <property type="project" value="UniProtKB-KW"/>
</dbReference>
<dbReference type="InterPro" id="IPR000792">
    <property type="entry name" value="Tscrpt_reg_LuxR_C"/>
</dbReference>
<sequence length="76" mass="8161">MKSSRAHVQLTDREIAVLIAIARGQTNAGAAEALGVSPKTIDTHRTNLLRKFEVNSTASLLLAAVRIGLLDPDNIR</sequence>
<feature type="domain" description="HTH luxR-type" evidence="4">
    <location>
        <begin position="3"/>
        <end position="68"/>
    </location>
</feature>
<evidence type="ECO:0000259" key="4">
    <source>
        <dbReference type="PROSITE" id="PS50043"/>
    </source>
</evidence>
<dbReference type="Gene3D" id="1.10.10.10">
    <property type="entry name" value="Winged helix-like DNA-binding domain superfamily/Winged helix DNA-binding domain"/>
    <property type="match status" value="1"/>
</dbReference>
<evidence type="ECO:0000313" key="6">
    <source>
        <dbReference type="Proteomes" id="UP000262379"/>
    </source>
</evidence>
<dbReference type="Proteomes" id="UP000262379">
    <property type="component" value="Unassembled WGS sequence"/>
</dbReference>